<feature type="compositionally biased region" description="Polar residues" evidence="1">
    <location>
        <begin position="81"/>
        <end position="96"/>
    </location>
</feature>
<dbReference type="Proteomes" id="UP001219525">
    <property type="component" value="Unassembled WGS sequence"/>
</dbReference>
<name>A0AAD6UQ93_9AGAR</name>
<sequence length="117" mass="12662">MDAPGAPGDPFKDHLFAVLRLHDVPVPVPQYSGPRDWQTDVILREVEALMRRNDIASISNGHRARTYDSEASVMGHYTDGCSDTTPSIDGSSSYTDSEPDYTTGGNGPLICPACGHR</sequence>
<reference evidence="2" key="1">
    <citation type="submission" date="2023-03" db="EMBL/GenBank/DDBJ databases">
        <title>Massive genome expansion in bonnet fungi (Mycena s.s.) driven by repeated elements and novel gene families across ecological guilds.</title>
        <authorList>
            <consortium name="Lawrence Berkeley National Laboratory"/>
            <person name="Harder C.B."/>
            <person name="Miyauchi S."/>
            <person name="Viragh M."/>
            <person name="Kuo A."/>
            <person name="Thoen E."/>
            <person name="Andreopoulos B."/>
            <person name="Lu D."/>
            <person name="Skrede I."/>
            <person name="Drula E."/>
            <person name="Henrissat B."/>
            <person name="Morin E."/>
            <person name="Kohler A."/>
            <person name="Barry K."/>
            <person name="LaButti K."/>
            <person name="Morin E."/>
            <person name="Salamov A."/>
            <person name="Lipzen A."/>
            <person name="Mereny Z."/>
            <person name="Hegedus B."/>
            <person name="Baldrian P."/>
            <person name="Stursova M."/>
            <person name="Weitz H."/>
            <person name="Taylor A."/>
            <person name="Grigoriev I.V."/>
            <person name="Nagy L.G."/>
            <person name="Martin F."/>
            <person name="Kauserud H."/>
        </authorList>
    </citation>
    <scope>NUCLEOTIDE SEQUENCE</scope>
    <source>
        <strain evidence="2">9144</strain>
    </source>
</reference>
<evidence type="ECO:0000313" key="3">
    <source>
        <dbReference type="Proteomes" id="UP001219525"/>
    </source>
</evidence>
<feature type="non-terminal residue" evidence="2">
    <location>
        <position position="117"/>
    </location>
</feature>
<comment type="caution">
    <text evidence="2">The sequence shown here is derived from an EMBL/GenBank/DDBJ whole genome shotgun (WGS) entry which is preliminary data.</text>
</comment>
<gene>
    <name evidence="2" type="ORF">GGX14DRAFT_39906</name>
</gene>
<dbReference type="EMBL" id="JARJCW010000133">
    <property type="protein sequence ID" value="KAJ7191377.1"/>
    <property type="molecule type" value="Genomic_DNA"/>
</dbReference>
<proteinExistence type="predicted"/>
<keyword evidence="3" id="KW-1185">Reference proteome</keyword>
<organism evidence="2 3">
    <name type="scientific">Mycena pura</name>
    <dbReference type="NCBI Taxonomy" id="153505"/>
    <lineage>
        <taxon>Eukaryota</taxon>
        <taxon>Fungi</taxon>
        <taxon>Dikarya</taxon>
        <taxon>Basidiomycota</taxon>
        <taxon>Agaricomycotina</taxon>
        <taxon>Agaricomycetes</taxon>
        <taxon>Agaricomycetidae</taxon>
        <taxon>Agaricales</taxon>
        <taxon>Marasmiineae</taxon>
        <taxon>Mycenaceae</taxon>
        <taxon>Mycena</taxon>
    </lineage>
</organism>
<dbReference type="AlphaFoldDB" id="A0AAD6UQ93"/>
<evidence type="ECO:0000313" key="2">
    <source>
        <dbReference type="EMBL" id="KAJ7191377.1"/>
    </source>
</evidence>
<evidence type="ECO:0000256" key="1">
    <source>
        <dbReference type="SAM" id="MobiDB-lite"/>
    </source>
</evidence>
<accession>A0AAD6UQ93</accession>
<protein>
    <submittedName>
        <fullName evidence="2">Uncharacterized protein</fullName>
    </submittedName>
</protein>
<feature type="region of interest" description="Disordered" evidence="1">
    <location>
        <begin position="78"/>
        <end position="107"/>
    </location>
</feature>